<protein>
    <recommendedName>
        <fullName evidence="6">Vacuolar membrane protease</fullName>
    </recommendedName>
    <alternativeName>
        <fullName evidence="18">FXNA-related family protease 1</fullName>
    </alternativeName>
</protein>
<dbReference type="InterPro" id="IPR045175">
    <property type="entry name" value="M28_fam"/>
</dbReference>
<evidence type="ECO:0000313" key="23">
    <source>
        <dbReference type="Proteomes" id="UP000091857"/>
    </source>
</evidence>
<evidence type="ECO:0000256" key="19">
    <source>
        <dbReference type="SAM" id="MobiDB-lite"/>
    </source>
</evidence>
<sequence>MRSNLNYCSSISKPSTTGSSNIVEDDGLISGKKRRSGFVLLVLFGVFIYSWAVFRYRFQRLPSPLTAEQAGESGFSEVEARKHVQALTQLGPHPVGSDTLDLPWQHVLTAAENIRKTAHRGVAVQVEHFHAKAGANRLDSGFSKGKTLVYSDLKHVIIRILPKSTSEAGENGIASEAAENAILVSAHIDTVIAGEGAGDDSSSVAVMLELARGISQEAHGFKNGVIFLFNTGEEEGLNGAHSFITQHPWSKTIRMAIDLEAMGVGGKSGIFQAGPNPFAIENFALAAKYPSGDIVEQDLFATGFSSATDFQVYREVAGLSGLDFAFIDNTAVYHTKNDKLEFLKPGSLQHLGENMLAFLLQIGPTSHLPKGNTMKEEEKSGQDTAVFFDILGTYMIVYRQSFASVLHNLVIAISLIIWNASLLLGGYPAAISFGLSILSVILMLIFSISFSVLVAFILLLISSSPVPYVASPWLLVGLFAAPALIGAMTGQHFGYHLLQIYLSNVYPKKKQLSSVNQADWAKLEAERWLFKAGFILWLVVLSLGNYYKIGSSYIALFWLVLPAFAYLLVEATPTPAPSPMPLRLATLLMGLPLPITIAAGTIIRLAATIIGNLIRSDRNPGGSPEWLGSVKLAVFVAVVICFTMVYVLSYVHLSGAIRTIILGTSILFGFSLILVLSGATPPFTEDTVRTLNVVHIVNTTGSYGNKQHHNSYVSLFSGTPGKLTKEVKYIGEGFSCGGDKVVDFVNFFAKYSCWSHEDTEGGWDDSDIPTLHVHSDTNGDERKTKVSIDTKVSKRWSLAINTNEVEDFTLKANSKELVPFGNKSSVDGWHIIQFSGGKRSPRKFKLTLFWAKKPTKSAHSVDEQATEKQQPLLKLRTDVNRLTPKAERVLRKFPKWCSQFGKSTSPYNLAFFTSLPVMNHGSRIAWADRQPGSSKVYVRRKDESAKEASDASRSAMPSERRWSSY</sequence>
<evidence type="ECO:0000256" key="8">
    <source>
        <dbReference type="ARBA" id="ARBA00022670"/>
    </source>
</evidence>
<organism evidence="22 23">
    <name type="scientific">Manihot esculenta</name>
    <name type="common">Cassava</name>
    <name type="synonym">Jatropha manihot</name>
    <dbReference type="NCBI Taxonomy" id="3983"/>
    <lineage>
        <taxon>Eukaryota</taxon>
        <taxon>Viridiplantae</taxon>
        <taxon>Streptophyta</taxon>
        <taxon>Embryophyta</taxon>
        <taxon>Tracheophyta</taxon>
        <taxon>Spermatophyta</taxon>
        <taxon>Magnoliopsida</taxon>
        <taxon>eudicotyledons</taxon>
        <taxon>Gunneridae</taxon>
        <taxon>Pentapetalae</taxon>
        <taxon>rosids</taxon>
        <taxon>fabids</taxon>
        <taxon>Malpighiales</taxon>
        <taxon>Euphorbiaceae</taxon>
        <taxon>Crotonoideae</taxon>
        <taxon>Manihoteae</taxon>
        <taxon>Manihot</taxon>
    </lineage>
</organism>
<feature type="transmembrane region" description="Helical" evidence="20">
    <location>
        <begin position="626"/>
        <end position="649"/>
    </location>
</feature>
<keyword evidence="7" id="KW-0926">Vacuole</keyword>
<feature type="domain" description="Peptidase M28" evidence="21">
    <location>
        <begin position="177"/>
        <end position="358"/>
    </location>
</feature>
<dbReference type="GO" id="GO:0008235">
    <property type="term" value="F:metalloexopeptidase activity"/>
    <property type="evidence" value="ECO:0007669"/>
    <property type="project" value="InterPro"/>
</dbReference>
<feature type="transmembrane region" description="Helical" evidence="20">
    <location>
        <begin position="553"/>
        <end position="569"/>
    </location>
</feature>
<evidence type="ECO:0000256" key="15">
    <source>
        <dbReference type="ARBA" id="ARBA00023049"/>
    </source>
</evidence>
<evidence type="ECO:0000256" key="13">
    <source>
        <dbReference type="ARBA" id="ARBA00022833"/>
    </source>
</evidence>
<dbReference type="GO" id="GO:0006508">
    <property type="term" value="P:proteolysis"/>
    <property type="evidence" value="ECO:0000318"/>
    <property type="project" value="GO_Central"/>
</dbReference>
<feature type="transmembrane region" description="Helical" evidence="20">
    <location>
        <begin position="528"/>
        <end position="546"/>
    </location>
</feature>
<evidence type="ECO:0000256" key="2">
    <source>
        <dbReference type="ARBA" id="ARBA00003273"/>
    </source>
</evidence>
<feature type="compositionally biased region" description="Basic and acidic residues" evidence="19">
    <location>
        <begin position="939"/>
        <end position="950"/>
    </location>
</feature>
<evidence type="ECO:0000256" key="11">
    <source>
        <dbReference type="ARBA" id="ARBA00022801"/>
    </source>
</evidence>
<dbReference type="Gene3D" id="3.40.630.10">
    <property type="entry name" value="Zn peptidases"/>
    <property type="match status" value="1"/>
</dbReference>
<evidence type="ECO:0000259" key="21">
    <source>
        <dbReference type="Pfam" id="PF04389"/>
    </source>
</evidence>
<feature type="transmembrane region" description="Helical" evidence="20">
    <location>
        <begin position="36"/>
        <end position="54"/>
    </location>
</feature>
<reference evidence="23" key="1">
    <citation type="journal article" date="2016" name="Nat. Biotechnol.">
        <title>Sequencing wild and cultivated cassava and related species reveals extensive interspecific hybridization and genetic diversity.</title>
        <authorList>
            <person name="Bredeson J.V."/>
            <person name="Lyons J.B."/>
            <person name="Prochnik S.E."/>
            <person name="Wu G.A."/>
            <person name="Ha C.M."/>
            <person name="Edsinger-Gonzales E."/>
            <person name="Grimwood J."/>
            <person name="Schmutz J."/>
            <person name="Rabbi I.Y."/>
            <person name="Egesi C."/>
            <person name="Nauluvula P."/>
            <person name="Lebot V."/>
            <person name="Ndunguru J."/>
            <person name="Mkamilo G."/>
            <person name="Bart R.S."/>
            <person name="Setter T.L."/>
            <person name="Gleadow R.M."/>
            <person name="Kulakow P."/>
            <person name="Ferguson M.E."/>
            <person name="Rounsley S."/>
            <person name="Rokhsar D.S."/>
        </authorList>
    </citation>
    <scope>NUCLEOTIDE SEQUENCE [LARGE SCALE GENOMIC DNA]</scope>
    <source>
        <strain evidence="23">cv. AM560-2</strain>
    </source>
</reference>
<keyword evidence="13" id="KW-0862">Zinc</keyword>
<keyword evidence="12" id="KW-0256">Endoplasmic reticulum</keyword>
<keyword evidence="15" id="KW-0482">Metalloprotease</keyword>
<evidence type="ECO:0000256" key="18">
    <source>
        <dbReference type="ARBA" id="ARBA00031512"/>
    </source>
</evidence>
<evidence type="ECO:0000256" key="3">
    <source>
        <dbReference type="ARBA" id="ARBA00004128"/>
    </source>
</evidence>
<comment type="function">
    <text evidence="2">May be involved in vacuolar sorting and osmoregulation.</text>
</comment>
<evidence type="ECO:0000256" key="14">
    <source>
        <dbReference type="ARBA" id="ARBA00022989"/>
    </source>
</evidence>
<feature type="transmembrane region" description="Helical" evidence="20">
    <location>
        <begin position="433"/>
        <end position="461"/>
    </location>
</feature>
<dbReference type="OrthoDB" id="76293at2759"/>
<comment type="similarity">
    <text evidence="5">Belongs to the peptidase M28 family.</text>
</comment>
<dbReference type="STRING" id="3983.A0A2C9V3A4"/>
<feature type="transmembrane region" description="Helical" evidence="20">
    <location>
        <begin position="655"/>
        <end position="676"/>
    </location>
</feature>
<evidence type="ECO:0000256" key="20">
    <source>
        <dbReference type="SAM" id="Phobius"/>
    </source>
</evidence>
<dbReference type="GO" id="GO:0005774">
    <property type="term" value="C:vacuolar membrane"/>
    <property type="evidence" value="ECO:0007669"/>
    <property type="project" value="UniProtKB-SubCell"/>
</dbReference>
<dbReference type="PANTHER" id="PTHR12147:SF58">
    <property type="entry name" value="VACUOLAR MEMBRANE PROTEASE"/>
    <property type="match status" value="1"/>
</dbReference>
<proteinExistence type="inferred from homology"/>
<keyword evidence="10" id="KW-0479">Metal-binding</keyword>
<feature type="transmembrane region" description="Helical" evidence="20">
    <location>
        <begin position="473"/>
        <end position="493"/>
    </location>
</feature>
<evidence type="ECO:0000256" key="12">
    <source>
        <dbReference type="ARBA" id="ARBA00022824"/>
    </source>
</evidence>
<evidence type="ECO:0000256" key="16">
    <source>
        <dbReference type="ARBA" id="ARBA00023136"/>
    </source>
</evidence>
<dbReference type="SUPFAM" id="SSF53187">
    <property type="entry name" value="Zn-dependent exopeptidases"/>
    <property type="match status" value="1"/>
</dbReference>
<name>A0A2C9V3A4_MANES</name>
<dbReference type="InterPro" id="IPR007484">
    <property type="entry name" value="Peptidase_M28"/>
</dbReference>
<dbReference type="EMBL" id="CM004396">
    <property type="protein sequence ID" value="OAY38838.1"/>
    <property type="molecule type" value="Genomic_DNA"/>
</dbReference>
<feature type="region of interest" description="Disordered" evidence="19">
    <location>
        <begin position="931"/>
        <end position="965"/>
    </location>
</feature>
<keyword evidence="17" id="KW-0325">Glycoprotein</keyword>
<keyword evidence="14 20" id="KW-1133">Transmembrane helix</keyword>
<comment type="caution">
    <text evidence="22">The sequence shown here is derived from an EMBL/GenBank/DDBJ whole genome shotgun (WGS) entry which is preliminary data.</text>
</comment>
<evidence type="ECO:0000313" key="22">
    <source>
        <dbReference type="EMBL" id="OAY38838.1"/>
    </source>
</evidence>
<evidence type="ECO:0000256" key="10">
    <source>
        <dbReference type="ARBA" id="ARBA00022723"/>
    </source>
</evidence>
<evidence type="ECO:0000256" key="7">
    <source>
        <dbReference type="ARBA" id="ARBA00022554"/>
    </source>
</evidence>
<dbReference type="FunFam" id="3.40.630.10:FF:000008">
    <property type="entry name" value="Endoplasmic reticulum metallopeptidase 1"/>
    <property type="match status" value="1"/>
</dbReference>
<keyword evidence="11" id="KW-0378">Hydrolase</keyword>
<evidence type="ECO:0000256" key="17">
    <source>
        <dbReference type="ARBA" id="ARBA00023180"/>
    </source>
</evidence>
<keyword evidence="16 20" id="KW-0472">Membrane</keyword>
<dbReference type="Pfam" id="PF04389">
    <property type="entry name" value="Peptidase_M28"/>
    <property type="match status" value="1"/>
</dbReference>
<accession>A0A2C9V3A4</accession>
<dbReference type="GO" id="GO:0005789">
    <property type="term" value="C:endoplasmic reticulum membrane"/>
    <property type="evidence" value="ECO:0007669"/>
    <property type="project" value="UniProtKB-SubCell"/>
</dbReference>
<evidence type="ECO:0000256" key="4">
    <source>
        <dbReference type="ARBA" id="ARBA00004477"/>
    </source>
</evidence>
<keyword evidence="23" id="KW-1185">Reference proteome</keyword>
<dbReference type="GO" id="GO:0046872">
    <property type="term" value="F:metal ion binding"/>
    <property type="evidence" value="ECO:0007669"/>
    <property type="project" value="UniProtKB-KW"/>
</dbReference>
<comment type="subcellular location">
    <subcellularLocation>
        <location evidence="4">Endoplasmic reticulum membrane</location>
        <topology evidence="4">Multi-pass membrane protein</topology>
    </subcellularLocation>
    <subcellularLocation>
        <location evidence="3">Vacuole membrane</location>
        <topology evidence="3">Multi-pass membrane protein</topology>
    </subcellularLocation>
</comment>
<dbReference type="CDD" id="cd03875">
    <property type="entry name" value="M28_Fxna_like"/>
    <property type="match status" value="1"/>
</dbReference>
<feature type="transmembrane region" description="Helical" evidence="20">
    <location>
        <begin position="405"/>
        <end position="427"/>
    </location>
</feature>
<dbReference type="Proteomes" id="UP000091857">
    <property type="component" value="Chromosome 10"/>
</dbReference>
<feature type="transmembrane region" description="Helical" evidence="20">
    <location>
        <begin position="589"/>
        <end position="614"/>
    </location>
</feature>
<evidence type="ECO:0000256" key="6">
    <source>
        <dbReference type="ARBA" id="ARBA00017435"/>
    </source>
</evidence>
<keyword evidence="9 20" id="KW-0812">Transmembrane</keyword>
<evidence type="ECO:0000256" key="9">
    <source>
        <dbReference type="ARBA" id="ARBA00022692"/>
    </source>
</evidence>
<dbReference type="AlphaFoldDB" id="A0A2C9V3A4"/>
<evidence type="ECO:0000256" key="5">
    <source>
        <dbReference type="ARBA" id="ARBA00010918"/>
    </source>
</evidence>
<keyword evidence="8" id="KW-0645">Protease</keyword>
<dbReference type="InterPro" id="IPR048024">
    <property type="entry name" value="Fxna-like_M28_dom"/>
</dbReference>
<gene>
    <name evidence="22" type="ORF">MANES_10G046500v8</name>
</gene>
<comment type="cofactor">
    <cofactor evidence="1">
        <name>Zn(2+)</name>
        <dbReference type="ChEBI" id="CHEBI:29105"/>
    </cofactor>
</comment>
<dbReference type="PANTHER" id="PTHR12147">
    <property type="entry name" value="METALLOPEPTIDASE M28 FAMILY MEMBER"/>
    <property type="match status" value="1"/>
</dbReference>
<dbReference type="Gramene" id="Manes.10G046500.1.v8.1">
    <property type="protein sequence ID" value="Manes.10G046500.1.v8.1.CDS"/>
    <property type="gene ID" value="Manes.10G046500.v8.1"/>
</dbReference>
<evidence type="ECO:0000256" key="1">
    <source>
        <dbReference type="ARBA" id="ARBA00001947"/>
    </source>
</evidence>